<protein>
    <submittedName>
        <fullName evidence="2">Uncharacterized protein</fullName>
    </submittedName>
</protein>
<dbReference type="RefSeq" id="XP_037206985.1">
    <property type="nucleotide sequence ID" value="XM_037352491.1"/>
</dbReference>
<evidence type="ECO:0000313" key="2">
    <source>
        <dbReference type="EMBL" id="KAF5636735.1"/>
    </source>
</evidence>
<name>A0A8H5RPH7_9HYPO</name>
<dbReference type="EMBL" id="JAAQRI010000113">
    <property type="protein sequence ID" value="KAF5636735.1"/>
    <property type="molecule type" value="Genomic_DNA"/>
</dbReference>
<feature type="region of interest" description="Disordered" evidence="1">
    <location>
        <begin position="187"/>
        <end position="207"/>
    </location>
</feature>
<accession>A0A8H5RPH7</accession>
<evidence type="ECO:0000256" key="1">
    <source>
        <dbReference type="SAM" id="MobiDB-lite"/>
    </source>
</evidence>
<dbReference type="AlphaFoldDB" id="A0A8H5RPH7"/>
<dbReference type="Proteomes" id="UP000530670">
    <property type="component" value="Unassembled WGS sequence"/>
</dbReference>
<evidence type="ECO:0000313" key="3">
    <source>
        <dbReference type="Proteomes" id="UP000530670"/>
    </source>
</evidence>
<dbReference type="GeneID" id="59304761"/>
<sequence length="313" mass="37024">MDFFSRLPATIRIQILIDLGSPACIRRLIKASPTMLQQYTVHRHVVVREVLSELTSLDQTGGLLQDAMALLYLADLEPIRYPRQKWLYIFMHTVDLRRNKQEYDLFFHYEKQNFPNPLESSDKPTQLRVYQLISQIIICIEDYRRKEDCSEAQRLSYPFGDPSLKHGRSWSSNEYQMRLKPTTEWSVNNTSARSNKPGSKPQLDHDRIPFSSLKSSERCLFLRVFLKYQFFSSLKLLYDPHPYRGYFTLYPFYRFLSSQERDAIVLVHRYHKRLWSKIRLGTDNSKPYAGLQRLRAVVQIPTYPSRVSLPEQS</sequence>
<proteinExistence type="predicted"/>
<feature type="compositionally biased region" description="Polar residues" evidence="1">
    <location>
        <begin position="187"/>
        <end position="197"/>
    </location>
</feature>
<organism evidence="2 3">
    <name type="scientific">Fusarium tjaetaba</name>
    <dbReference type="NCBI Taxonomy" id="1567544"/>
    <lineage>
        <taxon>Eukaryota</taxon>
        <taxon>Fungi</taxon>
        <taxon>Dikarya</taxon>
        <taxon>Ascomycota</taxon>
        <taxon>Pezizomycotina</taxon>
        <taxon>Sordariomycetes</taxon>
        <taxon>Hypocreomycetidae</taxon>
        <taxon>Hypocreales</taxon>
        <taxon>Nectriaceae</taxon>
        <taxon>Fusarium</taxon>
        <taxon>Fusarium fujikuroi species complex</taxon>
    </lineage>
</organism>
<gene>
    <name evidence="2" type="ORF">FTJAE_5931</name>
</gene>
<comment type="caution">
    <text evidence="2">The sequence shown here is derived from an EMBL/GenBank/DDBJ whole genome shotgun (WGS) entry which is preliminary data.</text>
</comment>
<reference evidence="2 3" key="1">
    <citation type="submission" date="2020-05" db="EMBL/GenBank/DDBJ databases">
        <title>Identification and distribution of gene clusters putatively required for synthesis of sphingolipid metabolism inhibitors in phylogenetically diverse species of the filamentous fungus Fusarium.</title>
        <authorList>
            <person name="Kim H.-S."/>
            <person name="Busman M."/>
            <person name="Brown D.W."/>
            <person name="Divon H."/>
            <person name="Uhlig S."/>
            <person name="Proctor R.H."/>
        </authorList>
    </citation>
    <scope>NUCLEOTIDE SEQUENCE [LARGE SCALE GENOMIC DNA]</scope>
    <source>
        <strain evidence="2 3">NRRL 66243</strain>
    </source>
</reference>
<dbReference type="OrthoDB" id="5102541at2759"/>
<keyword evidence="3" id="KW-1185">Reference proteome</keyword>